<protein>
    <submittedName>
        <fullName evidence="19">Putative potassium channel, voltage-dependent, EAG/ELK/ERG, ankyrin repeat-containing</fullName>
    </submittedName>
</protein>
<comment type="caution">
    <text evidence="19">The sequence shown here is derived from an EMBL/GenBank/DDBJ whole genome shotgun (WGS) entry which is preliminary data.</text>
</comment>
<reference evidence="20" key="1">
    <citation type="journal article" date="2018" name="Nat. Plants">
        <title>Whole-genome landscape of Medicago truncatula symbiotic genes.</title>
        <authorList>
            <person name="Pecrix Y."/>
            <person name="Staton S.E."/>
            <person name="Sallet E."/>
            <person name="Lelandais-Briere C."/>
            <person name="Moreau S."/>
            <person name="Carrere S."/>
            <person name="Blein T."/>
            <person name="Jardinaud M.F."/>
            <person name="Latrasse D."/>
            <person name="Zouine M."/>
            <person name="Zahm M."/>
            <person name="Kreplak J."/>
            <person name="Mayjonade B."/>
            <person name="Satge C."/>
            <person name="Perez M."/>
            <person name="Cauet S."/>
            <person name="Marande W."/>
            <person name="Chantry-Darmon C."/>
            <person name="Lopez-Roques C."/>
            <person name="Bouchez O."/>
            <person name="Berard A."/>
            <person name="Debelle F."/>
            <person name="Munos S."/>
            <person name="Bendahmane A."/>
            <person name="Berges H."/>
            <person name="Niebel A."/>
            <person name="Buitink J."/>
            <person name="Frugier F."/>
            <person name="Benhamed M."/>
            <person name="Crespi M."/>
            <person name="Gouzy J."/>
            <person name="Gamas P."/>
        </authorList>
    </citation>
    <scope>NUCLEOTIDE SEQUENCE [LARGE SCALE GENOMIC DNA]</scope>
    <source>
        <strain evidence="20">cv. Jemalong A17</strain>
    </source>
</reference>
<dbReference type="SUPFAM" id="SSF81324">
    <property type="entry name" value="Voltage-gated potassium channels"/>
    <property type="match status" value="1"/>
</dbReference>
<keyword evidence="12 16" id="KW-0472">Membrane</keyword>
<evidence type="ECO:0000256" key="7">
    <source>
        <dbReference type="ARBA" id="ARBA00022826"/>
    </source>
</evidence>
<keyword evidence="7" id="KW-0631">Potassium channel</keyword>
<keyword evidence="8" id="KW-0851">Voltage-gated channel</keyword>
<keyword evidence="11" id="KW-0406">Ion transport</keyword>
<dbReference type="InterPro" id="IPR036770">
    <property type="entry name" value="Ankyrin_rpt-contain_sf"/>
</dbReference>
<proteinExistence type="inferred from homology"/>
<keyword evidence="10 16" id="KW-1133">Transmembrane helix</keyword>
<dbReference type="GO" id="GO:0005249">
    <property type="term" value="F:voltage-gated potassium channel activity"/>
    <property type="evidence" value="ECO:0007669"/>
    <property type="project" value="InterPro"/>
</dbReference>
<evidence type="ECO:0000256" key="9">
    <source>
        <dbReference type="ARBA" id="ARBA00022958"/>
    </source>
</evidence>
<feature type="transmembrane region" description="Helical" evidence="16">
    <location>
        <begin position="64"/>
        <end position="86"/>
    </location>
</feature>
<feature type="repeat" description="ANK" evidence="14">
    <location>
        <begin position="742"/>
        <end position="774"/>
    </location>
</feature>
<feature type="domain" description="Cyclic nucleotide-binding" evidence="17">
    <location>
        <begin position="405"/>
        <end position="553"/>
    </location>
</feature>
<evidence type="ECO:0000256" key="2">
    <source>
        <dbReference type="ARBA" id="ARBA00004413"/>
    </source>
</evidence>
<evidence type="ECO:0000259" key="17">
    <source>
        <dbReference type="PROSITE" id="PS50042"/>
    </source>
</evidence>
<evidence type="ECO:0000256" key="16">
    <source>
        <dbReference type="SAM" id="Phobius"/>
    </source>
</evidence>
<dbReference type="GO" id="GO:0034702">
    <property type="term" value="C:monoatomic ion channel complex"/>
    <property type="evidence" value="ECO:0007669"/>
    <property type="project" value="UniProtKB-KW"/>
</dbReference>
<feature type="transmembrane region" description="Helical" evidence="16">
    <location>
        <begin position="194"/>
        <end position="220"/>
    </location>
</feature>
<evidence type="ECO:0000256" key="15">
    <source>
        <dbReference type="SAM" id="MobiDB-lite"/>
    </source>
</evidence>
<dbReference type="Pfam" id="PF00520">
    <property type="entry name" value="Ion_trans"/>
    <property type="match status" value="1"/>
</dbReference>
<organism evidence="19 20">
    <name type="scientific">Medicago truncatula</name>
    <name type="common">Barrel medic</name>
    <name type="synonym">Medicago tribuloides</name>
    <dbReference type="NCBI Taxonomy" id="3880"/>
    <lineage>
        <taxon>Eukaryota</taxon>
        <taxon>Viridiplantae</taxon>
        <taxon>Streptophyta</taxon>
        <taxon>Embryophyta</taxon>
        <taxon>Tracheophyta</taxon>
        <taxon>Spermatophyta</taxon>
        <taxon>Magnoliopsida</taxon>
        <taxon>eudicotyledons</taxon>
        <taxon>Gunneridae</taxon>
        <taxon>Pentapetalae</taxon>
        <taxon>rosids</taxon>
        <taxon>fabids</taxon>
        <taxon>Fabales</taxon>
        <taxon>Fabaceae</taxon>
        <taxon>Papilionoideae</taxon>
        <taxon>50 kb inversion clade</taxon>
        <taxon>NPAAA clade</taxon>
        <taxon>Hologalegina</taxon>
        <taxon>IRL clade</taxon>
        <taxon>Trifolieae</taxon>
        <taxon>Medicago</taxon>
    </lineage>
</organism>
<evidence type="ECO:0000256" key="4">
    <source>
        <dbReference type="ARBA" id="ARBA00022448"/>
    </source>
</evidence>
<dbReference type="InterPro" id="IPR003938">
    <property type="entry name" value="K_chnl_volt-dep_EAG/ELK/ERG"/>
</dbReference>
<dbReference type="SMART" id="SM00100">
    <property type="entry name" value="cNMP"/>
    <property type="match status" value="1"/>
</dbReference>
<dbReference type="InterPro" id="IPR014710">
    <property type="entry name" value="RmlC-like_jellyroll"/>
</dbReference>
<keyword evidence="6 16" id="KW-0812">Transmembrane</keyword>
<keyword evidence="5" id="KW-0633">Potassium transport</keyword>
<feature type="domain" description="KHA" evidence="18">
    <location>
        <begin position="940"/>
        <end position="1003"/>
    </location>
</feature>
<dbReference type="Gene3D" id="1.10.287.630">
    <property type="entry name" value="Helix hairpin bin"/>
    <property type="match status" value="1"/>
</dbReference>
<dbReference type="InterPro" id="IPR000595">
    <property type="entry name" value="cNMP-bd_dom"/>
</dbReference>
<evidence type="ECO:0000256" key="5">
    <source>
        <dbReference type="ARBA" id="ARBA00022538"/>
    </source>
</evidence>
<gene>
    <name evidence="19" type="ORF">MtrunA17_Chr1g0148981</name>
</gene>
<evidence type="ECO:0000256" key="3">
    <source>
        <dbReference type="ARBA" id="ARBA00007929"/>
    </source>
</evidence>
<dbReference type="Gene3D" id="1.25.40.20">
    <property type="entry name" value="Ankyrin repeat-containing domain"/>
    <property type="match status" value="1"/>
</dbReference>
<evidence type="ECO:0000313" key="20">
    <source>
        <dbReference type="Proteomes" id="UP000265566"/>
    </source>
</evidence>
<feature type="region of interest" description="Disordered" evidence="15">
    <location>
        <begin position="1"/>
        <end position="26"/>
    </location>
</feature>
<feature type="repeat" description="ANK" evidence="14">
    <location>
        <begin position="677"/>
        <end position="709"/>
    </location>
</feature>
<dbReference type="PROSITE" id="PS50297">
    <property type="entry name" value="ANK_REP_REGION"/>
    <property type="match status" value="3"/>
</dbReference>
<keyword evidence="14" id="KW-0040">ANK repeat</keyword>
<keyword evidence="4" id="KW-0813">Transport</keyword>
<comment type="similarity">
    <text evidence="3">Belongs to the potassium channel family. Plant (TC 1.A.1.4) subfamily.</text>
</comment>
<dbReference type="Gramene" id="rna298">
    <property type="protein sequence ID" value="RHN76909.1"/>
    <property type="gene ID" value="gene298"/>
</dbReference>
<evidence type="ECO:0000259" key="18">
    <source>
        <dbReference type="PROSITE" id="PS51490"/>
    </source>
</evidence>
<dbReference type="InterPro" id="IPR045319">
    <property type="entry name" value="KAT/AKT"/>
</dbReference>
<dbReference type="GO" id="GO:0005886">
    <property type="term" value="C:plasma membrane"/>
    <property type="evidence" value="ECO:0007669"/>
    <property type="project" value="UniProtKB-SubCell"/>
</dbReference>
<dbReference type="InterPro" id="IPR018490">
    <property type="entry name" value="cNMP-bd_dom_sf"/>
</dbReference>
<feature type="transmembrane region" description="Helical" evidence="16">
    <location>
        <begin position="240"/>
        <end position="262"/>
    </location>
</feature>
<dbReference type="SUPFAM" id="SSF51206">
    <property type="entry name" value="cAMP-binding domain-like"/>
    <property type="match status" value="1"/>
</dbReference>
<dbReference type="PRINTS" id="PR01463">
    <property type="entry name" value="EAGCHANLFMLY"/>
</dbReference>
<dbReference type="Pfam" id="PF12796">
    <property type="entry name" value="Ank_2"/>
    <property type="match status" value="2"/>
</dbReference>
<evidence type="ECO:0000256" key="13">
    <source>
        <dbReference type="ARBA" id="ARBA00023303"/>
    </source>
</evidence>
<sequence length="1003" mass="114897">MKMFGIKSFGRKNDKQKQTKDDSSSQYSLTGFIPSLGAATMYGSKRQELRRYIISPSNRYYRQWCKFLMIWVVYTAWVCPFEFGFLEKSRGALAYADSIVNGFFFIDIVLTFFVAYVDKTTFLLVDDRWKIASRYLKSWFILDVFSIIPFEGSMFLLPDSLEMYGYFNIFRLWRLRRASAMFSRLEKDRNYNYFLVRCLKLLCVSLFEVHCAACFFYFLATVRNDKKASWLSLVYDADHLTLWDGYVASIYWSICTLSTVGYGDLHPVNTDEMIFDIFYMLFNFGLHAYLIGNMTNLVVHWTNRTESYVSIQYSLSFFLKHYALEYSTSMSWFYKRDTVQAASNFSRRNRLPKRLQEQIFAHFHMKYKTNLEGLEQQEIMDSLPKAIKSSIAHYRFFERIQDVYLFHGVSNDLRFQLVTELKAEFFPPKEDVVLQNESPTDFYIMVVGAADLILNENGKEKASFICIPLYDIMKNLISIRLTKYVCKLYQSFKEATSGDVFGEIGVLCYRPQPYTVRTKRLSQILRLSRSTFLTLVHNNVEDGTIIMNNFLQVYKKIFEIFNFSLSRSDSSRKHMLTFSTLLQHVQNLKYPMIASVQTEIESMLSKGKMDLPISLIYAANKPDDMLLHQLLKKGSDPNEIDNKTGRTALHIAASKGNNHCAVLLLEFGADPNIQDFEGDIPLWEAIKGGHESMIKLLMDNGADISSANIASLACFAVEKNNIQFLKDIVKYGGDIVTKSTNDGTTALHTAVCHGNVEIVKFLVEQGADIDKPDGFGWSSRAYANQECHEEIQNMFKEIEQDNTIPYDISSTRKNNGRLFIETDQSEPSMLASPRGGMFPPNQEPSMLASPRGGMFPPNQELTWLDSPQRRKVSLPYDIPSRPKTNGGPFIGIPQSEPSIQASPQRRKVSPFRNSFFGMIAAANRDKVGSPSSQSSTAPIRVMLSCQEKSEHPKRLVFLPKSLQELLDVGAKKFDFSPTKILTEDGAEVEEINLIREGDHLILA</sequence>
<evidence type="ECO:0000256" key="8">
    <source>
        <dbReference type="ARBA" id="ARBA00022882"/>
    </source>
</evidence>
<dbReference type="FunFam" id="1.10.287.70:FF:000123">
    <property type="entry name" value="Potassium channel KAT3"/>
    <property type="match status" value="1"/>
</dbReference>
<evidence type="ECO:0000256" key="14">
    <source>
        <dbReference type="PROSITE-ProRule" id="PRU00023"/>
    </source>
</evidence>
<keyword evidence="9" id="KW-0630">Potassium</keyword>
<dbReference type="InterPro" id="IPR002110">
    <property type="entry name" value="Ankyrin_rpt"/>
</dbReference>
<accession>A0A396JF93</accession>
<evidence type="ECO:0000256" key="1">
    <source>
        <dbReference type="ARBA" id="ARBA00004141"/>
    </source>
</evidence>
<dbReference type="AlphaFoldDB" id="A0A396JF93"/>
<feature type="repeat" description="ANK" evidence="14">
    <location>
        <begin position="644"/>
        <end position="676"/>
    </location>
</feature>
<dbReference type="InterPro" id="IPR021789">
    <property type="entry name" value="KHA_dom"/>
</dbReference>
<dbReference type="PANTHER" id="PTHR45743:SF22">
    <property type="entry name" value="POTASSIUM CHANNEL"/>
    <property type="match status" value="1"/>
</dbReference>
<dbReference type="Proteomes" id="UP000265566">
    <property type="component" value="Chromosome 1"/>
</dbReference>
<name>A0A396JF93_MEDTR</name>
<feature type="transmembrane region" description="Helical" evidence="16">
    <location>
        <begin position="274"/>
        <end position="292"/>
    </location>
</feature>
<dbReference type="PANTHER" id="PTHR45743">
    <property type="entry name" value="POTASSIUM CHANNEL AKT1"/>
    <property type="match status" value="1"/>
</dbReference>
<evidence type="ECO:0000256" key="10">
    <source>
        <dbReference type="ARBA" id="ARBA00022989"/>
    </source>
</evidence>
<dbReference type="CDD" id="cd00038">
    <property type="entry name" value="CAP_ED"/>
    <property type="match status" value="1"/>
</dbReference>
<evidence type="ECO:0000256" key="11">
    <source>
        <dbReference type="ARBA" id="ARBA00023065"/>
    </source>
</evidence>
<comment type="subcellular location">
    <subcellularLocation>
        <location evidence="2">Cell membrane</location>
        <topology evidence="2">Peripheral membrane protein</topology>
        <orientation evidence="2">Cytoplasmic side</orientation>
    </subcellularLocation>
    <subcellularLocation>
        <location evidence="1">Membrane</location>
        <topology evidence="1">Multi-pass membrane protein</topology>
    </subcellularLocation>
</comment>
<dbReference type="SMART" id="SM00248">
    <property type="entry name" value="ANK"/>
    <property type="match status" value="5"/>
</dbReference>
<dbReference type="Gene3D" id="2.60.120.10">
    <property type="entry name" value="Jelly Rolls"/>
    <property type="match status" value="1"/>
</dbReference>
<dbReference type="Pfam" id="PF11834">
    <property type="entry name" value="KHA"/>
    <property type="match status" value="1"/>
</dbReference>
<evidence type="ECO:0000256" key="12">
    <source>
        <dbReference type="ARBA" id="ARBA00023136"/>
    </source>
</evidence>
<keyword evidence="13 19" id="KW-0407">Ion channel</keyword>
<dbReference type="PROSITE" id="PS51490">
    <property type="entry name" value="KHA"/>
    <property type="match status" value="1"/>
</dbReference>
<evidence type="ECO:0000256" key="6">
    <source>
        <dbReference type="ARBA" id="ARBA00022692"/>
    </source>
</evidence>
<dbReference type="PRINTS" id="PR01415">
    <property type="entry name" value="ANKYRIN"/>
</dbReference>
<evidence type="ECO:0000313" key="19">
    <source>
        <dbReference type="EMBL" id="RHN76909.1"/>
    </source>
</evidence>
<dbReference type="EMBL" id="PSQE01000001">
    <property type="protein sequence ID" value="RHN76909.1"/>
    <property type="molecule type" value="Genomic_DNA"/>
</dbReference>
<feature type="transmembrane region" description="Helical" evidence="16">
    <location>
        <begin position="98"/>
        <end position="117"/>
    </location>
</feature>
<dbReference type="InterPro" id="IPR005821">
    <property type="entry name" value="Ion_trans_dom"/>
</dbReference>
<dbReference type="PROSITE" id="PS50042">
    <property type="entry name" value="CNMP_BINDING_3"/>
    <property type="match status" value="1"/>
</dbReference>
<dbReference type="Gene3D" id="1.10.287.70">
    <property type="match status" value="1"/>
</dbReference>
<dbReference type="PROSITE" id="PS50088">
    <property type="entry name" value="ANK_REPEAT"/>
    <property type="match status" value="3"/>
</dbReference>
<dbReference type="SUPFAM" id="SSF48403">
    <property type="entry name" value="Ankyrin repeat"/>
    <property type="match status" value="1"/>
</dbReference>
<feature type="compositionally biased region" description="Basic and acidic residues" evidence="15">
    <location>
        <begin position="11"/>
        <end position="23"/>
    </location>
</feature>